<evidence type="ECO:0000256" key="4">
    <source>
        <dbReference type="ARBA" id="ARBA00023125"/>
    </source>
</evidence>
<dbReference type="Pfam" id="PF01709">
    <property type="entry name" value="Transcrip_reg"/>
    <property type="match status" value="1"/>
</dbReference>
<protein>
    <recommendedName>
        <fullName evidence="6">Probable transcriptional regulatory protein J2S70_001740</fullName>
    </recommendedName>
</protein>
<dbReference type="NCBIfam" id="NF009044">
    <property type="entry name" value="PRK12378.1"/>
    <property type="match status" value="1"/>
</dbReference>
<sequence length="257" mass="27459">MKGVLVAGHSKWATTKHKKAANDAKRGKLFARLVKNIEVAARTGGGDPDGNPTLFDAIQKAKKNSVPNDNITRAVKRGSGEDGGGVNYESIMYEGYGPGGVAILMEALTDNRNRAATDVRVGLTRNGGTLAEPGSVSYMFNRKGIVEVDKEGNDEDDLLLAVLDAGAEAINDEGEVFEIISEPNDVVEVRKALQAADVDYNSAEVQFVPSVKVQVDAPTARKVFDLLDALEDVDDIQNVFSNVDLSPEVAAQLEEDA</sequence>
<dbReference type="Pfam" id="PF20772">
    <property type="entry name" value="TACO1_YebC_N"/>
    <property type="match status" value="1"/>
</dbReference>
<dbReference type="PANTHER" id="PTHR12532:SF6">
    <property type="entry name" value="TRANSCRIPTIONAL REGULATORY PROTEIN YEBC-RELATED"/>
    <property type="match status" value="1"/>
</dbReference>
<dbReference type="InterPro" id="IPR029072">
    <property type="entry name" value="YebC-like"/>
</dbReference>
<evidence type="ECO:0000259" key="7">
    <source>
        <dbReference type="Pfam" id="PF01709"/>
    </source>
</evidence>
<proteinExistence type="inferred from homology"/>
<dbReference type="NCBIfam" id="TIGR01033">
    <property type="entry name" value="YebC/PmpR family DNA-binding transcriptional regulator"/>
    <property type="match status" value="1"/>
</dbReference>
<dbReference type="InterPro" id="IPR049083">
    <property type="entry name" value="TACO1_YebC_N"/>
</dbReference>
<keyword evidence="5 6" id="KW-0804">Transcription</keyword>
<evidence type="ECO:0000256" key="1">
    <source>
        <dbReference type="ARBA" id="ARBA00008724"/>
    </source>
</evidence>
<dbReference type="Gene3D" id="1.10.10.200">
    <property type="match status" value="1"/>
</dbReference>
<comment type="similarity">
    <text evidence="1 6">Belongs to the TACO1 family.</text>
</comment>
<dbReference type="InterPro" id="IPR002876">
    <property type="entry name" value="Transcrip_reg_TACO1-like"/>
</dbReference>
<dbReference type="InterPro" id="IPR048300">
    <property type="entry name" value="TACO1_YebC-like_2nd/3rd_dom"/>
</dbReference>
<keyword evidence="3 6" id="KW-0805">Transcription regulation</keyword>
<keyword evidence="2 6" id="KW-0963">Cytoplasm</keyword>
<accession>A0ABT9NIC7</accession>
<feature type="domain" description="TACO1/YebC-like second and third" evidence="7">
    <location>
        <begin position="88"/>
        <end position="243"/>
    </location>
</feature>
<comment type="caution">
    <text evidence="9">The sequence shown here is derived from an EMBL/GenBank/DDBJ whole genome shotgun (WGS) entry which is preliminary data.</text>
</comment>
<dbReference type="HAMAP" id="MF_00693">
    <property type="entry name" value="Transcrip_reg_TACO1"/>
    <property type="match status" value="1"/>
</dbReference>
<comment type="subcellular location">
    <subcellularLocation>
        <location evidence="6">Cytoplasm</location>
    </subcellularLocation>
</comment>
<organism evidence="9 10">
    <name type="scientific">Trueperella bonasi</name>
    <dbReference type="NCBI Taxonomy" id="312286"/>
    <lineage>
        <taxon>Bacteria</taxon>
        <taxon>Bacillati</taxon>
        <taxon>Actinomycetota</taxon>
        <taxon>Actinomycetes</taxon>
        <taxon>Actinomycetales</taxon>
        <taxon>Actinomycetaceae</taxon>
        <taxon>Trueperella</taxon>
    </lineage>
</organism>
<evidence type="ECO:0000256" key="5">
    <source>
        <dbReference type="ARBA" id="ARBA00023163"/>
    </source>
</evidence>
<feature type="domain" description="TACO1/YebC-like N-terminal" evidence="8">
    <location>
        <begin position="10"/>
        <end position="81"/>
    </location>
</feature>
<evidence type="ECO:0000313" key="10">
    <source>
        <dbReference type="Proteomes" id="UP001243212"/>
    </source>
</evidence>
<reference evidence="9 10" key="1">
    <citation type="submission" date="2023-07" db="EMBL/GenBank/DDBJ databases">
        <title>Sequencing the genomes of 1000 actinobacteria strains.</title>
        <authorList>
            <person name="Klenk H.-P."/>
        </authorList>
    </citation>
    <scope>NUCLEOTIDE SEQUENCE [LARGE SCALE GENOMIC DNA]</scope>
    <source>
        <strain evidence="9 10">DSM 17163</strain>
    </source>
</reference>
<evidence type="ECO:0000256" key="2">
    <source>
        <dbReference type="ARBA" id="ARBA00022490"/>
    </source>
</evidence>
<dbReference type="Proteomes" id="UP001243212">
    <property type="component" value="Unassembled WGS sequence"/>
</dbReference>
<evidence type="ECO:0000313" key="9">
    <source>
        <dbReference type="EMBL" id="MDP9807158.1"/>
    </source>
</evidence>
<evidence type="ECO:0000256" key="6">
    <source>
        <dbReference type="HAMAP-Rule" id="MF_00693"/>
    </source>
</evidence>
<dbReference type="NCBIfam" id="NF001030">
    <property type="entry name" value="PRK00110.1"/>
    <property type="match status" value="1"/>
</dbReference>
<keyword evidence="10" id="KW-1185">Reference proteome</keyword>
<dbReference type="Gene3D" id="3.30.70.980">
    <property type="match status" value="2"/>
</dbReference>
<dbReference type="SUPFAM" id="SSF75625">
    <property type="entry name" value="YebC-like"/>
    <property type="match status" value="1"/>
</dbReference>
<keyword evidence="4 6" id="KW-0238">DNA-binding</keyword>
<evidence type="ECO:0000256" key="3">
    <source>
        <dbReference type="ARBA" id="ARBA00023015"/>
    </source>
</evidence>
<evidence type="ECO:0000259" key="8">
    <source>
        <dbReference type="Pfam" id="PF20772"/>
    </source>
</evidence>
<gene>
    <name evidence="9" type="ORF">J2S70_001740</name>
</gene>
<dbReference type="GO" id="GO:0003677">
    <property type="term" value="F:DNA binding"/>
    <property type="evidence" value="ECO:0007669"/>
    <property type="project" value="UniProtKB-KW"/>
</dbReference>
<name>A0ABT9NIC7_9ACTO</name>
<dbReference type="EMBL" id="JAUSQX010000001">
    <property type="protein sequence ID" value="MDP9807158.1"/>
    <property type="molecule type" value="Genomic_DNA"/>
</dbReference>
<dbReference type="InterPro" id="IPR026564">
    <property type="entry name" value="Transcrip_reg_TACO1-like_dom3"/>
</dbReference>
<dbReference type="PANTHER" id="PTHR12532">
    <property type="entry name" value="TRANSLATIONAL ACTIVATOR OF CYTOCHROME C OXIDASE 1"/>
    <property type="match status" value="1"/>
</dbReference>
<dbReference type="InterPro" id="IPR017856">
    <property type="entry name" value="Integrase-like_N"/>
</dbReference>